<evidence type="ECO:0000313" key="2">
    <source>
        <dbReference type="Proteomes" id="UP000828941"/>
    </source>
</evidence>
<gene>
    <name evidence="1" type="ORF">L6164_000292</name>
</gene>
<sequence length="192" mass="21440">MEYSQKTKALGITLLELLSEALGLKSFHLKEIDFAEDHKLYCHYYPPCPEPELAIGVPKHTDRNFITILLQDQIGGLQVLYENQWIGVPPIHGALIVFVGDFLELATNDKFISVPHRVLANQQGPKVSVTCVFNAPSQTAEGAPRLYAPIKELLSDGNPSIYREITYEDYLSHRLQNGVDGNSPLLRPGMLI</sequence>
<keyword evidence="2" id="KW-1185">Reference proteome</keyword>
<dbReference type="EMBL" id="CM039426">
    <property type="protein sequence ID" value="KAI4356258.1"/>
    <property type="molecule type" value="Genomic_DNA"/>
</dbReference>
<evidence type="ECO:0000313" key="1">
    <source>
        <dbReference type="EMBL" id="KAI4356258.1"/>
    </source>
</evidence>
<accession>A0ACB9Q611</accession>
<dbReference type="Proteomes" id="UP000828941">
    <property type="component" value="Chromosome 1"/>
</dbReference>
<proteinExistence type="predicted"/>
<comment type="caution">
    <text evidence="1">The sequence shown here is derived from an EMBL/GenBank/DDBJ whole genome shotgun (WGS) entry which is preliminary data.</text>
</comment>
<name>A0ACB9Q611_BAUVA</name>
<organism evidence="1 2">
    <name type="scientific">Bauhinia variegata</name>
    <name type="common">Purple orchid tree</name>
    <name type="synonym">Phanera variegata</name>
    <dbReference type="NCBI Taxonomy" id="167791"/>
    <lineage>
        <taxon>Eukaryota</taxon>
        <taxon>Viridiplantae</taxon>
        <taxon>Streptophyta</taxon>
        <taxon>Embryophyta</taxon>
        <taxon>Tracheophyta</taxon>
        <taxon>Spermatophyta</taxon>
        <taxon>Magnoliopsida</taxon>
        <taxon>eudicotyledons</taxon>
        <taxon>Gunneridae</taxon>
        <taxon>Pentapetalae</taxon>
        <taxon>rosids</taxon>
        <taxon>fabids</taxon>
        <taxon>Fabales</taxon>
        <taxon>Fabaceae</taxon>
        <taxon>Cercidoideae</taxon>
        <taxon>Cercideae</taxon>
        <taxon>Bauhiniinae</taxon>
        <taxon>Bauhinia</taxon>
    </lineage>
</organism>
<reference evidence="1 2" key="1">
    <citation type="journal article" date="2022" name="DNA Res.">
        <title>Chromosomal-level genome assembly of the orchid tree Bauhinia variegata (Leguminosae; Cercidoideae) supports the allotetraploid origin hypothesis of Bauhinia.</title>
        <authorList>
            <person name="Zhong Y."/>
            <person name="Chen Y."/>
            <person name="Zheng D."/>
            <person name="Pang J."/>
            <person name="Liu Y."/>
            <person name="Luo S."/>
            <person name="Meng S."/>
            <person name="Qian L."/>
            <person name="Wei D."/>
            <person name="Dai S."/>
            <person name="Zhou R."/>
        </authorList>
    </citation>
    <scope>NUCLEOTIDE SEQUENCE [LARGE SCALE GENOMIC DNA]</scope>
    <source>
        <strain evidence="1">BV-YZ2020</strain>
    </source>
</reference>
<protein>
    <submittedName>
        <fullName evidence="1">Uncharacterized protein</fullName>
    </submittedName>
</protein>